<accession>A0A1Z3LZB4</accession>
<organism evidence="2 3">
    <name type="scientific">Brevundimonas diminuta</name>
    <name type="common">Pseudomonas diminuta</name>
    <dbReference type="NCBI Taxonomy" id="293"/>
    <lineage>
        <taxon>Bacteria</taxon>
        <taxon>Pseudomonadati</taxon>
        <taxon>Pseudomonadota</taxon>
        <taxon>Alphaproteobacteria</taxon>
        <taxon>Caulobacterales</taxon>
        <taxon>Caulobacteraceae</taxon>
        <taxon>Brevundimonas</taxon>
    </lineage>
</organism>
<sequence>MEARNKKIEDWFGMIKQGQIVLPRFQRHEAWRPGQVVALLENVLRDPPLPIGALLTLEVGDNELFHSRPIVGAPEPQSKPLLHLLDGQQRMTALWRSLTGDYEGLTIFVSLDPAKQGEADAEADSEPGVDAPLIEAVKRWDRKGVMQPVWANDPVETLERGLIPVTLLRPGADGEALLDAWETAVGDIALLTAKVIKRIAALRQRVAKYDVPFLSLNATTGRDTALNVFIRMNTSATPLKDFDIVVAQLESATGDSLHDMVEELTDAVPMARNYGDVEDTILSVAALLMGKPPLKKTYLDRSYGEEFKSVWPRLKHGFKHGIDFLQREALFNDRSLPSDVAVYLTCALWADVPEHAFDTGGNARTTIRKALWRACYTDRYGKTSATRAYADYRVLSAMVAGKDAGSCELFDETFYPLPAVEELVLAGWPGRKDRLPRAILATGLRRGGLDFADGASISATNFHSRELHHLFPVGVLSGDRQDERVNRGLNCALITWTTNRKVGAQTPSDYIRRRAEAAHLGEDAVRQRLESHLIPYDALVGDDYDAFLLARAERVHADMTALCKGHSPA</sequence>
<protein>
    <recommendedName>
        <fullName evidence="1">GmrSD restriction endonucleases N-terminal domain-containing protein</fullName>
    </recommendedName>
</protein>
<feature type="domain" description="GmrSD restriction endonucleases N-terminal" evidence="1">
    <location>
        <begin position="8"/>
        <end position="249"/>
    </location>
</feature>
<dbReference type="PANTHER" id="PTHR37292:SF2">
    <property type="entry name" value="DUF262 DOMAIN-CONTAINING PROTEIN"/>
    <property type="match status" value="1"/>
</dbReference>
<proteinExistence type="predicted"/>
<reference evidence="2 3" key="1">
    <citation type="submission" date="2017-06" db="EMBL/GenBank/DDBJ databases">
        <title>Biodegradation of gentamicin by bacterial consortia AMQD4 in synthetic medium and raw gentamicin sewage.</title>
        <authorList>
            <person name="Chang H."/>
            <person name="Feng Y."/>
            <person name="Li Z."/>
            <person name="Xue J."/>
            <person name="Cheng D."/>
        </authorList>
    </citation>
    <scope>NUCLEOTIDE SEQUENCE [LARGE SCALE GENOMIC DNA]</scope>
    <source>
        <strain evidence="2 3">BZC3</strain>
    </source>
</reference>
<reference evidence="2 3" key="2">
    <citation type="submission" date="2017-06" db="EMBL/GenBank/DDBJ databases">
        <authorList>
            <person name="Kim H.J."/>
            <person name="Triplett B.A."/>
        </authorList>
    </citation>
    <scope>NUCLEOTIDE SEQUENCE [LARGE SCALE GENOMIC DNA]</scope>
    <source>
        <strain evidence="2 3">BZC3</strain>
    </source>
</reference>
<dbReference type="AlphaFoldDB" id="A0A1Z3LZB4"/>
<evidence type="ECO:0000313" key="3">
    <source>
        <dbReference type="Proteomes" id="UP000197024"/>
    </source>
</evidence>
<dbReference type="Proteomes" id="UP000197024">
    <property type="component" value="Chromosome"/>
</dbReference>
<dbReference type="RefSeq" id="WP_088411110.1">
    <property type="nucleotide sequence ID" value="NZ_CP021995.1"/>
</dbReference>
<dbReference type="Pfam" id="PF03235">
    <property type="entry name" value="GmrSD_N"/>
    <property type="match status" value="1"/>
</dbReference>
<gene>
    <name evidence="2" type="ORF">CD943_11545</name>
</gene>
<evidence type="ECO:0000259" key="1">
    <source>
        <dbReference type="Pfam" id="PF03235"/>
    </source>
</evidence>
<name>A0A1Z3LZB4_BREDI</name>
<dbReference type="InterPro" id="IPR004919">
    <property type="entry name" value="GmrSD_N"/>
</dbReference>
<evidence type="ECO:0000313" key="2">
    <source>
        <dbReference type="EMBL" id="ASD27466.1"/>
    </source>
</evidence>
<dbReference type="EMBL" id="CP021995">
    <property type="protein sequence ID" value="ASD27466.1"/>
    <property type="molecule type" value="Genomic_DNA"/>
</dbReference>
<dbReference type="PANTHER" id="PTHR37292">
    <property type="entry name" value="VNG6097C"/>
    <property type="match status" value="1"/>
</dbReference>